<keyword evidence="4 8" id="KW-0812">Transmembrane</keyword>
<dbReference type="InterPro" id="IPR023997">
    <property type="entry name" value="TonB-dep_OMP_SusC/RagA_CS"/>
</dbReference>
<keyword evidence="14" id="KW-1185">Reference proteome</keyword>
<protein>
    <submittedName>
        <fullName evidence="13">TonB-linked SusC/RagA family outer membrane protein</fullName>
    </submittedName>
</protein>
<keyword evidence="3 8" id="KW-1134">Transmembrane beta strand</keyword>
<dbReference type="InterPro" id="IPR008969">
    <property type="entry name" value="CarboxyPept-like_regulatory"/>
</dbReference>
<dbReference type="Pfam" id="PF07715">
    <property type="entry name" value="Plug"/>
    <property type="match status" value="1"/>
</dbReference>
<reference evidence="13 14" key="1">
    <citation type="submission" date="2020-08" db="EMBL/GenBank/DDBJ databases">
        <title>Genomic Encyclopedia of Type Strains, Phase IV (KMG-IV): sequencing the most valuable type-strain genomes for metagenomic binning, comparative biology and taxonomic classification.</title>
        <authorList>
            <person name="Goeker M."/>
        </authorList>
    </citation>
    <scope>NUCLEOTIDE SEQUENCE [LARGE SCALE GENOMIC DNA]</scope>
    <source>
        <strain evidence="13 14">DSM 104969</strain>
    </source>
</reference>
<dbReference type="Pfam" id="PF00593">
    <property type="entry name" value="TonB_dep_Rec_b-barrel"/>
    <property type="match status" value="1"/>
</dbReference>
<evidence type="ECO:0000256" key="8">
    <source>
        <dbReference type="PROSITE-ProRule" id="PRU01360"/>
    </source>
</evidence>
<dbReference type="EMBL" id="JACIEP010000010">
    <property type="protein sequence ID" value="MBB4036936.1"/>
    <property type="molecule type" value="Genomic_DNA"/>
</dbReference>
<evidence type="ECO:0000259" key="11">
    <source>
        <dbReference type="Pfam" id="PF00593"/>
    </source>
</evidence>
<feature type="domain" description="TonB-dependent receptor-like beta-barrel" evidence="11">
    <location>
        <begin position="502"/>
        <end position="1058"/>
    </location>
</feature>
<evidence type="ECO:0000256" key="2">
    <source>
        <dbReference type="ARBA" id="ARBA00022448"/>
    </source>
</evidence>
<comment type="caution">
    <text evidence="13">The sequence shown here is derived from an EMBL/GenBank/DDBJ whole genome shotgun (WGS) entry which is preliminary data.</text>
</comment>
<evidence type="ECO:0000256" key="1">
    <source>
        <dbReference type="ARBA" id="ARBA00004571"/>
    </source>
</evidence>
<dbReference type="Proteomes" id="UP000555103">
    <property type="component" value="Unassembled WGS sequence"/>
</dbReference>
<keyword evidence="10" id="KW-0732">Signal</keyword>
<evidence type="ECO:0000256" key="9">
    <source>
        <dbReference type="RuleBase" id="RU003357"/>
    </source>
</evidence>
<dbReference type="InterPro" id="IPR036942">
    <property type="entry name" value="Beta-barrel_TonB_sf"/>
</dbReference>
<dbReference type="GO" id="GO:0009279">
    <property type="term" value="C:cell outer membrane"/>
    <property type="evidence" value="ECO:0007669"/>
    <property type="project" value="UniProtKB-SubCell"/>
</dbReference>
<accession>A0A840CNG1</accession>
<dbReference type="SUPFAM" id="SSF56935">
    <property type="entry name" value="Porins"/>
    <property type="match status" value="1"/>
</dbReference>
<evidence type="ECO:0000259" key="12">
    <source>
        <dbReference type="Pfam" id="PF07715"/>
    </source>
</evidence>
<keyword evidence="7 8" id="KW-0998">Cell outer membrane</keyword>
<evidence type="ECO:0000256" key="3">
    <source>
        <dbReference type="ARBA" id="ARBA00022452"/>
    </source>
</evidence>
<evidence type="ECO:0000256" key="7">
    <source>
        <dbReference type="ARBA" id="ARBA00023237"/>
    </source>
</evidence>
<dbReference type="Gene3D" id="2.170.130.10">
    <property type="entry name" value="TonB-dependent receptor, plug domain"/>
    <property type="match status" value="1"/>
</dbReference>
<dbReference type="NCBIfam" id="TIGR04056">
    <property type="entry name" value="OMP_RagA_SusC"/>
    <property type="match status" value="1"/>
</dbReference>
<evidence type="ECO:0000256" key="4">
    <source>
        <dbReference type="ARBA" id="ARBA00022692"/>
    </source>
</evidence>
<comment type="similarity">
    <text evidence="8 9">Belongs to the TonB-dependent receptor family.</text>
</comment>
<organism evidence="13 14">
    <name type="scientific">Dysgonomonas hofstadii</name>
    <dbReference type="NCBI Taxonomy" id="637886"/>
    <lineage>
        <taxon>Bacteria</taxon>
        <taxon>Pseudomonadati</taxon>
        <taxon>Bacteroidota</taxon>
        <taxon>Bacteroidia</taxon>
        <taxon>Bacteroidales</taxon>
        <taxon>Dysgonomonadaceae</taxon>
        <taxon>Dysgonomonas</taxon>
    </lineage>
</organism>
<sequence length="1087" mass="121794">MKKTVAFSILMLFILSGIDKADAQNNAKSEFTVSGIVTDEDQLPVIGLVVSVKRDGKIAGGTTTDIDGHYSVNVRSESDSLVFSYLGYITQSYIVGGKRRLNIEMQSSTTDLDEVVVTGYQTISRERATGSFSKVTSATLDKQRLSNLSTLLEGQVAGFTGGLLRGTTSMYGAAQPLYVVDGFPIENVRYDGSTSSAIEGLPELNMEDIESITVLKDAAATSIYGARAANGVVVIITKKAAKGKVQVSFSSTFTFSPYSYYKDGLTDSADMIDIEREWAANNSSLQGTDASTYAQRMLDSNIYPTQGISSILNYYAGKMTESELQQKLNNLAAQGYSYYNDVEKYAKRNPFYQQYNLSIGKTTDNNMFKASITYRDNKQENRYTGDQSVGINITNNLEITKWLKLDLGTFNYYQDQDTQSYDALSPGYKYMPYDVLKNSDGSNYTSLASSRLTKDNYALIDSYGLYNMDITPLDELGRNIVKNKSFQNRTYGKLGIEFTEWLNFSSMFQYEYGSDRYSKLSDKNSYAVRSRINNMASRKDNATVFNLPYGNIYNTVNFYSKAYTSRQQLNFNKTFAGKHQVTALLGNEVRENKYEFSNNTLFNYDPDILSYTLIDAATLAKGVSPFWGGTFYSSDVASRKEITNRFVSYYGNAAYSYDDKYLFTGSLRWDRSNLWGTASKYQNKPIWSTGLGWNVDKESFMNIAWIDRLKLRMSYGIGGNIAKNKAPYMVAYYSTNANVGGTQGSISSRPNPSLSWEKTTTTNIGMDFALFKNRLTGTIEYYNKYGKDLLSSTMGVPTEGFGYSTYQINNGEMRNRGVEITLSGDIIRTKDFAINSTFIYGYNKNKVTYVNVEAPVYYLQIDYPTAYPRTGNPYQAIYAYKWAGLSAEGLPQVYDENGDVVSSVPTNLDAIVYAGTTVPVHSGSFSSSIRYKNFDLSFMLIYETGHKMRNTFLPTLGTSYSSAAYSYITNITATNKDIVNRWRNPGDEAHTNIPRIIFAESPFYSSDLYSIYANADINVIDAANLRLSNISLSYSIPAQICKKAFLRNARLQFNIENLMTLTKSNEAKYLLGGYNSPNYVWGLYLNF</sequence>
<dbReference type="InterPro" id="IPR023996">
    <property type="entry name" value="TonB-dep_OMP_SusC/RagA"/>
</dbReference>
<dbReference type="Gene3D" id="2.60.40.1120">
    <property type="entry name" value="Carboxypeptidase-like, regulatory domain"/>
    <property type="match status" value="1"/>
</dbReference>
<evidence type="ECO:0000256" key="5">
    <source>
        <dbReference type="ARBA" id="ARBA00023077"/>
    </source>
</evidence>
<evidence type="ECO:0000313" key="13">
    <source>
        <dbReference type="EMBL" id="MBB4036936.1"/>
    </source>
</evidence>
<dbReference type="AlphaFoldDB" id="A0A840CNG1"/>
<name>A0A840CNG1_9BACT</name>
<keyword evidence="5 9" id="KW-0798">TonB box</keyword>
<feature type="chain" id="PRO_5032921554" evidence="10">
    <location>
        <begin position="24"/>
        <end position="1087"/>
    </location>
</feature>
<feature type="signal peptide" evidence="10">
    <location>
        <begin position="1"/>
        <end position="23"/>
    </location>
</feature>
<keyword evidence="2 8" id="KW-0813">Transport</keyword>
<dbReference type="PROSITE" id="PS52016">
    <property type="entry name" value="TONB_DEPENDENT_REC_3"/>
    <property type="match status" value="1"/>
</dbReference>
<proteinExistence type="inferred from homology"/>
<gene>
    <name evidence="13" type="ORF">GGR21_002850</name>
</gene>
<dbReference type="Gene3D" id="2.40.170.20">
    <property type="entry name" value="TonB-dependent receptor, beta-barrel domain"/>
    <property type="match status" value="1"/>
</dbReference>
<dbReference type="InterPro" id="IPR037066">
    <property type="entry name" value="Plug_dom_sf"/>
</dbReference>
<evidence type="ECO:0000256" key="10">
    <source>
        <dbReference type="SAM" id="SignalP"/>
    </source>
</evidence>
<dbReference type="NCBIfam" id="TIGR04057">
    <property type="entry name" value="SusC_RagA_signa"/>
    <property type="match status" value="1"/>
</dbReference>
<dbReference type="Pfam" id="PF13715">
    <property type="entry name" value="CarbopepD_reg_2"/>
    <property type="match status" value="1"/>
</dbReference>
<comment type="subcellular location">
    <subcellularLocation>
        <location evidence="1 8">Cell outer membrane</location>
        <topology evidence="1 8">Multi-pass membrane protein</topology>
    </subcellularLocation>
</comment>
<dbReference type="InterPro" id="IPR000531">
    <property type="entry name" value="Beta-barrel_TonB"/>
</dbReference>
<keyword evidence="6 8" id="KW-0472">Membrane</keyword>
<evidence type="ECO:0000256" key="6">
    <source>
        <dbReference type="ARBA" id="ARBA00023136"/>
    </source>
</evidence>
<dbReference type="RefSeq" id="WP_183307819.1">
    <property type="nucleotide sequence ID" value="NZ_JACIEP010000010.1"/>
</dbReference>
<dbReference type="SUPFAM" id="SSF49464">
    <property type="entry name" value="Carboxypeptidase regulatory domain-like"/>
    <property type="match status" value="1"/>
</dbReference>
<dbReference type="InterPro" id="IPR039426">
    <property type="entry name" value="TonB-dep_rcpt-like"/>
</dbReference>
<evidence type="ECO:0000313" key="14">
    <source>
        <dbReference type="Proteomes" id="UP000555103"/>
    </source>
</evidence>
<feature type="domain" description="TonB-dependent receptor plug" evidence="12">
    <location>
        <begin position="126"/>
        <end position="232"/>
    </location>
</feature>
<dbReference type="InterPro" id="IPR012910">
    <property type="entry name" value="Plug_dom"/>
</dbReference>